<protein>
    <submittedName>
        <fullName evidence="3">HNH endonuclease</fullName>
    </submittedName>
</protein>
<gene>
    <name evidence="3" type="ORF">FCH28_34600</name>
</gene>
<keyword evidence="3" id="KW-0540">Nuclease</keyword>
<evidence type="ECO:0000256" key="1">
    <source>
        <dbReference type="SAM" id="MobiDB-lite"/>
    </source>
</evidence>
<dbReference type="EMBL" id="SUMB01000016">
    <property type="protein sequence ID" value="TJZ42530.1"/>
    <property type="molecule type" value="Genomic_DNA"/>
</dbReference>
<keyword evidence="4" id="KW-1185">Reference proteome</keyword>
<accession>A0A4U0MP55</accession>
<dbReference type="PANTHER" id="PTHR24094">
    <property type="entry name" value="SECRETED PROTEIN"/>
    <property type="match status" value="1"/>
</dbReference>
<evidence type="ECO:0000313" key="4">
    <source>
        <dbReference type="Proteomes" id="UP000308697"/>
    </source>
</evidence>
<dbReference type="Proteomes" id="UP000308697">
    <property type="component" value="Unassembled WGS sequence"/>
</dbReference>
<comment type="caution">
    <text evidence="3">The sequence shown here is derived from an EMBL/GenBank/DDBJ whole genome shotgun (WGS) entry which is preliminary data.</text>
</comment>
<dbReference type="InterPro" id="IPR011089">
    <property type="entry name" value="GmrSD_C"/>
</dbReference>
<feature type="region of interest" description="Disordered" evidence="1">
    <location>
        <begin position="73"/>
        <end position="93"/>
    </location>
</feature>
<evidence type="ECO:0000313" key="3">
    <source>
        <dbReference type="EMBL" id="TJZ42530.1"/>
    </source>
</evidence>
<dbReference type="OrthoDB" id="5196645at2"/>
<dbReference type="Pfam" id="PF07510">
    <property type="entry name" value="GmrSD_C"/>
    <property type="match status" value="1"/>
</dbReference>
<keyword evidence="3" id="KW-0378">Hydrolase</keyword>
<dbReference type="AlphaFoldDB" id="A0A4U0MP55"/>
<name>A0A4U0MP55_9ACTN</name>
<dbReference type="PANTHER" id="PTHR24094:SF15">
    <property type="entry name" value="AMP-DEPENDENT SYNTHETASE_LIGASE DOMAIN-CONTAINING PROTEIN-RELATED"/>
    <property type="match status" value="1"/>
</dbReference>
<sequence length="292" mass="31104">MGVPRSRFPKRYSKRRAVPHRLPSLVTPPAIRPYAPGLDDALIRTALPVTAATATALACLLTLTGCAPDDTWGGSGSDVTESPSVPTGGANPRTALAAADSLDVKGRAPRTGYARDRFGSAWADTDGNGCGTRDDILKRDLRGTAFRGGDCVVLSGTLSKDPYTGRAVRYVRGRSKVDIDHVVALSDAWQKGAATWPGRKRVALANDPLNLIAVDASANRRKSDGDAATWLPAYKAYRCAYVARQVAVKKKYGLWVTRGERDAMVRVLNSCPAQRLPSGGSPTEAPARFSAK</sequence>
<proteinExistence type="predicted"/>
<keyword evidence="3" id="KW-0255">Endonuclease</keyword>
<organism evidence="3 4">
    <name type="scientific">Streptomyces piniterrae</name>
    <dbReference type="NCBI Taxonomy" id="2571125"/>
    <lineage>
        <taxon>Bacteria</taxon>
        <taxon>Bacillati</taxon>
        <taxon>Actinomycetota</taxon>
        <taxon>Actinomycetes</taxon>
        <taxon>Kitasatosporales</taxon>
        <taxon>Streptomycetaceae</taxon>
        <taxon>Streptomyces</taxon>
    </lineage>
</organism>
<evidence type="ECO:0000259" key="2">
    <source>
        <dbReference type="Pfam" id="PF07510"/>
    </source>
</evidence>
<reference evidence="3 4" key="1">
    <citation type="submission" date="2019-04" db="EMBL/GenBank/DDBJ databases">
        <title>Streptomyces piniterrae sp. nov., a heliquinomycin-producing actinomycete isolated from rhizosphere soil of Pinus yunnanensis.</title>
        <authorList>
            <person name="Zhuang X."/>
            <person name="Zhao J."/>
        </authorList>
    </citation>
    <scope>NUCLEOTIDE SEQUENCE [LARGE SCALE GENOMIC DNA]</scope>
    <source>
        <strain evidence="4">jys28</strain>
    </source>
</reference>
<feature type="domain" description="GmrSD restriction endonucleases C-terminal" evidence="2">
    <location>
        <begin position="132"/>
        <end position="267"/>
    </location>
</feature>
<dbReference type="GO" id="GO:0004519">
    <property type="term" value="F:endonuclease activity"/>
    <property type="evidence" value="ECO:0007669"/>
    <property type="project" value="UniProtKB-KW"/>
</dbReference>